<dbReference type="Pfam" id="PF13440">
    <property type="entry name" value="Polysacc_synt_3"/>
    <property type="match status" value="1"/>
</dbReference>
<keyword evidence="4 6" id="KW-1133">Transmembrane helix</keyword>
<feature type="transmembrane region" description="Helical" evidence="6">
    <location>
        <begin position="136"/>
        <end position="158"/>
    </location>
</feature>
<gene>
    <name evidence="7" type="ORF">AMC81_CH04235</name>
</gene>
<dbReference type="EMBL" id="CP013568">
    <property type="protein sequence ID" value="ANL86946.1"/>
    <property type="molecule type" value="Genomic_DNA"/>
</dbReference>
<evidence type="ECO:0000256" key="6">
    <source>
        <dbReference type="SAM" id="Phobius"/>
    </source>
</evidence>
<protein>
    <submittedName>
        <fullName evidence="7">Polysaccharide biosynthesis protein</fullName>
    </submittedName>
</protein>
<dbReference type="PANTHER" id="PTHR30250:SF11">
    <property type="entry name" value="O-ANTIGEN TRANSPORTER-RELATED"/>
    <property type="match status" value="1"/>
</dbReference>
<evidence type="ECO:0000256" key="5">
    <source>
        <dbReference type="ARBA" id="ARBA00023136"/>
    </source>
</evidence>
<dbReference type="Proteomes" id="UP000078551">
    <property type="component" value="Chromosome"/>
</dbReference>
<organism evidence="7 8">
    <name type="scientific">Rhizobium phaseoli</name>
    <dbReference type="NCBI Taxonomy" id="396"/>
    <lineage>
        <taxon>Bacteria</taxon>
        <taxon>Pseudomonadati</taxon>
        <taxon>Pseudomonadota</taxon>
        <taxon>Alphaproteobacteria</taxon>
        <taxon>Hyphomicrobiales</taxon>
        <taxon>Rhizobiaceae</taxon>
        <taxon>Rhizobium/Agrobacterium group</taxon>
        <taxon>Rhizobium</taxon>
    </lineage>
</organism>
<keyword evidence="8" id="KW-1185">Reference proteome</keyword>
<dbReference type="Gene3D" id="3.40.50.1820">
    <property type="entry name" value="alpha/beta hydrolase"/>
    <property type="match status" value="2"/>
</dbReference>
<comment type="subcellular location">
    <subcellularLocation>
        <location evidence="1">Cell membrane</location>
        <topology evidence="1">Multi-pass membrane protein</topology>
    </subcellularLocation>
</comment>
<feature type="transmembrane region" description="Helical" evidence="6">
    <location>
        <begin position="348"/>
        <end position="368"/>
    </location>
</feature>
<dbReference type="SUPFAM" id="SSF53474">
    <property type="entry name" value="alpha/beta-Hydrolases"/>
    <property type="match status" value="2"/>
</dbReference>
<dbReference type="InterPro" id="IPR029058">
    <property type="entry name" value="AB_hydrolase_fold"/>
</dbReference>
<feature type="transmembrane region" description="Helical" evidence="6">
    <location>
        <begin position="226"/>
        <end position="245"/>
    </location>
</feature>
<feature type="transmembrane region" description="Helical" evidence="6">
    <location>
        <begin position="101"/>
        <end position="124"/>
    </location>
</feature>
<name>A0ABN4QN03_9HYPH</name>
<evidence type="ECO:0000313" key="8">
    <source>
        <dbReference type="Proteomes" id="UP000078551"/>
    </source>
</evidence>
<accession>A0ABN4QN03</accession>
<dbReference type="PANTHER" id="PTHR30250">
    <property type="entry name" value="PST FAMILY PREDICTED COLANIC ACID TRANSPORTER"/>
    <property type="match status" value="1"/>
</dbReference>
<evidence type="ECO:0000256" key="4">
    <source>
        <dbReference type="ARBA" id="ARBA00022989"/>
    </source>
</evidence>
<feature type="transmembrane region" description="Helical" evidence="6">
    <location>
        <begin position="195"/>
        <end position="214"/>
    </location>
</feature>
<evidence type="ECO:0000256" key="1">
    <source>
        <dbReference type="ARBA" id="ARBA00004651"/>
    </source>
</evidence>
<keyword evidence="2" id="KW-1003">Cell membrane</keyword>
<evidence type="ECO:0000256" key="2">
    <source>
        <dbReference type="ARBA" id="ARBA00022475"/>
    </source>
</evidence>
<feature type="transmembrane region" description="Helical" evidence="6">
    <location>
        <begin position="20"/>
        <end position="44"/>
    </location>
</feature>
<dbReference type="InterPro" id="IPR050833">
    <property type="entry name" value="Poly_Biosynth_Transport"/>
</dbReference>
<proteinExistence type="predicted"/>
<sequence>MSRRTVQRPILTDGQMSKGIIANSVVNAAAGMLLLLTGFVSSIITARLLGPEANGIVAFSLWLVVTGASIAELGSSITLLKTLPQLSAEGYDARRRRGFAAILVSFMMFSTVVLLALYALFFLTSEEMHWAETAPSVALVTGVLFFVQAIGSFVKFYLIGEKKLGAFFRLTVVVSIVQLAGVAVGAVLYGVQGVLIGYALGQLVLFFATLPILLARRDWCGVSLKYLASSSVILSLQFIIDSIFLNRLELLFLQQFWSVEMVGYYAVGLSIANIALQLPIQMTGSLLPYYSERRHNSDDSTLPVEVFAAVTRSMAYIVLPMSLGLAAISSELVRVVFGEAFGRSGTVVALLALVAPAYTFMQILSLYLLSMDRARARLKISVIGGLVMVAGCLLIVPRLAAEGAALVRILVFVAMSVMMIRQTGFGSQLSGLYRSLTKVTLASVLCACGAISALEFVQGPAGLVGAIVAGTLCYFAALRVLRAVPAEDVDVVRSILDKMPSMLRKPVGHAINFIAPALPGDPDRAKVAPGEFSLEPAEGAGRSAALPVVFDGTIGLFMPENARVKKRSAAVLFVSPWGFEEMCSRKFFRVAAEHFSDIGVPSLRFDYRGTGDALDFDALPARLETWENSIRAAAAKLKILSGCDRIVLIGQGLGATLAQRIGASIDGVDSLVMLAPVLSGRAYLRELNMWSKIIDADLGLGKEHVQTAKVQIAGLVMPEEIAGELGKLNIASPRGLAASRYLILERPAKADDTGFADTLTALGAEVEQRAFEGYDELVTNPLFAQTPMAVVAQLTTWLEGATVETSAAPSPAEIENPTLAGDGFVEIPVRFGSHDHLVGVVSRPPGEIKGSAVLFLSTAYDRHAGWGRTTVDMARELARQGVVSLRFDSANVGDSPPRPDAPEQVLYSDTQTADAVASLDLLEAITAGPVMVAGRCSGGYVAFRAGVADERLKAVVSINPFVYYWDPEIPVRKEHVVSVPRSLDDYGQRLARLDTLKRLLRGQVDVVSALQNMVIAAGRRLSPWVAPLLELLPDRRHIAREVRHSFAQFGRRKVPLTLIYSEGDVGLDHVYFHFGPRGAKLSRYPNVRLLMLPDADHNLTPPQSRRFVLDEIIRLAKA</sequence>
<feature type="transmembrane region" description="Helical" evidence="6">
    <location>
        <begin position="170"/>
        <end position="189"/>
    </location>
</feature>
<evidence type="ECO:0000256" key="3">
    <source>
        <dbReference type="ARBA" id="ARBA00022692"/>
    </source>
</evidence>
<evidence type="ECO:0000313" key="7">
    <source>
        <dbReference type="EMBL" id="ANL86946.1"/>
    </source>
</evidence>
<feature type="transmembrane region" description="Helical" evidence="6">
    <location>
        <begin position="265"/>
        <end position="290"/>
    </location>
</feature>
<reference evidence="7 8" key="1">
    <citation type="submission" date="2015-11" db="EMBL/GenBank/DDBJ databases">
        <title>The limits of bacterial species coexistence and the symbiotic plasmid transference in sympatric Rhizobium populations.</title>
        <authorList>
            <person name="Perez-Carrascal O.M."/>
            <person name="VanInsberghe D."/>
            <person name="Juarez S."/>
            <person name="Polz M.F."/>
            <person name="Vinuesa P."/>
            <person name="Gonzalez V."/>
        </authorList>
    </citation>
    <scope>NUCLEOTIDE SEQUENCE [LARGE SCALE GENOMIC DNA]</scope>
    <source>
        <strain evidence="7 8">N771</strain>
    </source>
</reference>
<keyword evidence="5 6" id="KW-0472">Membrane</keyword>
<keyword evidence="3 6" id="KW-0812">Transmembrane</keyword>
<feature type="transmembrane region" description="Helical" evidence="6">
    <location>
        <begin position="302"/>
        <end position="328"/>
    </location>
</feature>
<feature type="transmembrane region" description="Helical" evidence="6">
    <location>
        <begin position="56"/>
        <end position="80"/>
    </location>
</feature>
<feature type="transmembrane region" description="Helical" evidence="6">
    <location>
        <begin position="380"/>
        <end position="397"/>
    </location>
</feature>